<dbReference type="GO" id="GO:0009228">
    <property type="term" value="P:thiamine biosynthetic process"/>
    <property type="evidence" value="ECO:0007669"/>
    <property type="project" value="UniProtKB-KW"/>
</dbReference>
<comment type="pathway">
    <text evidence="2">Cofactor biosynthesis; thiamine diphosphate biosynthesis.</text>
</comment>
<protein>
    <recommendedName>
        <fullName evidence="10">Thiamine pyrimidine synthase</fullName>
    </recommendedName>
</protein>
<keyword evidence="7" id="KW-0663">Pyridoxal phosphate</keyword>
<evidence type="ECO:0000256" key="9">
    <source>
        <dbReference type="ARBA" id="ARBA00023004"/>
    </source>
</evidence>
<feature type="domain" description="SsuA/THI5-like" evidence="12">
    <location>
        <begin position="20"/>
        <end position="236"/>
    </location>
</feature>
<dbReference type="Proteomes" id="UP000195633">
    <property type="component" value="Chromosome"/>
</dbReference>
<comment type="catalytic activity">
    <reaction evidence="11">
        <text>N(6)-(pyridoxal phosphate)-L-lysyl-[4-amino-5-hydroxymethyl-2-methylpyrimidine phosphate synthase] + L-histidyl-[4-amino-5-hydroxymethyl-2-methylpyrimidine phosphate synthase] + 2 Fe(3+) + 4 H2O = L-lysyl-[4-amino-5-hydroxymethyl-2-methylpyrimidine phosphate synthase] + (2S)-2-amino-5-hydroxy-4-oxopentanoyl-[4-amino-5-hydroxymethyl-2-methylpyrimidine phosphate synthase] + 4-amino-2-methyl-5-(phosphooxymethyl)pyrimidine + 3-oxopropanoate + 2 Fe(2+) + 2 H(+)</text>
        <dbReference type="Rhea" id="RHEA:65756"/>
        <dbReference type="Rhea" id="RHEA-COMP:16892"/>
        <dbReference type="Rhea" id="RHEA-COMP:16893"/>
        <dbReference type="Rhea" id="RHEA-COMP:16894"/>
        <dbReference type="Rhea" id="RHEA-COMP:16895"/>
        <dbReference type="ChEBI" id="CHEBI:15377"/>
        <dbReference type="ChEBI" id="CHEBI:15378"/>
        <dbReference type="ChEBI" id="CHEBI:29033"/>
        <dbReference type="ChEBI" id="CHEBI:29034"/>
        <dbReference type="ChEBI" id="CHEBI:29969"/>
        <dbReference type="ChEBI" id="CHEBI:29979"/>
        <dbReference type="ChEBI" id="CHEBI:33190"/>
        <dbReference type="ChEBI" id="CHEBI:58354"/>
        <dbReference type="ChEBI" id="CHEBI:143915"/>
        <dbReference type="ChEBI" id="CHEBI:157692"/>
    </reaction>
    <physiologicalReaction direction="left-to-right" evidence="11">
        <dbReference type="Rhea" id="RHEA:65757"/>
    </physiologicalReaction>
</comment>
<keyword evidence="6" id="KW-0479">Metal-binding</keyword>
<evidence type="ECO:0000256" key="6">
    <source>
        <dbReference type="ARBA" id="ARBA00022723"/>
    </source>
</evidence>
<keyword evidence="9" id="KW-0408">Iron</keyword>
<dbReference type="InterPro" id="IPR015168">
    <property type="entry name" value="SsuA/THI5"/>
</dbReference>
<keyword evidence="5" id="KW-0808">Transferase</keyword>
<evidence type="ECO:0000259" key="12">
    <source>
        <dbReference type="Pfam" id="PF09084"/>
    </source>
</evidence>
<comment type="subunit">
    <text evidence="4">Homodimer.</text>
</comment>
<evidence type="ECO:0000256" key="7">
    <source>
        <dbReference type="ARBA" id="ARBA00022898"/>
    </source>
</evidence>
<evidence type="ECO:0000256" key="4">
    <source>
        <dbReference type="ARBA" id="ARBA00011738"/>
    </source>
</evidence>
<reference evidence="13 14" key="1">
    <citation type="submission" date="2017-05" db="EMBL/GenBank/DDBJ databases">
        <title>Genome sequence of Acetobacter pasteurianus subsp. ascendens strain SRCM101447.</title>
        <authorList>
            <person name="Cho S.H."/>
        </authorList>
    </citation>
    <scope>NUCLEOTIDE SEQUENCE [LARGE SCALE GENOMIC DNA]</scope>
    <source>
        <strain evidence="13 14">SRCM101447</strain>
    </source>
</reference>
<evidence type="ECO:0000313" key="13">
    <source>
        <dbReference type="EMBL" id="ARW11545.1"/>
    </source>
</evidence>
<dbReference type="GO" id="GO:0046872">
    <property type="term" value="F:metal ion binding"/>
    <property type="evidence" value="ECO:0007669"/>
    <property type="project" value="UniProtKB-KW"/>
</dbReference>
<dbReference type="PANTHER" id="PTHR31528">
    <property type="entry name" value="4-AMINO-5-HYDROXYMETHYL-2-METHYLPYRIMIDINE PHOSPHATE SYNTHASE THI11-RELATED"/>
    <property type="match status" value="1"/>
</dbReference>
<evidence type="ECO:0000256" key="8">
    <source>
        <dbReference type="ARBA" id="ARBA00022977"/>
    </source>
</evidence>
<evidence type="ECO:0000256" key="5">
    <source>
        <dbReference type="ARBA" id="ARBA00022679"/>
    </source>
</evidence>
<comment type="function">
    <text evidence="1">Responsible for the formation of the pyrimidine heterocycle in the thiamine biosynthesis pathway. Catalyzes the formation of hydroxymethylpyrimidine phosphate (HMP-P) from histidine and pyridoxal phosphate (PLP). The protein uses PLP and the active site histidine to form HMP-P, generating an inactive enzyme. The enzyme can only undergo a single turnover, which suggests it is a suicide enzyme.</text>
</comment>
<dbReference type="SUPFAM" id="SSF53850">
    <property type="entry name" value="Periplasmic binding protein-like II"/>
    <property type="match status" value="1"/>
</dbReference>
<dbReference type="Gene3D" id="3.40.190.10">
    <property type="entry name" value="Periplasmic binding protein-like II"/>
    <property type="match status" value="2"/>
</dbReference>
<evidence type="ECO:0000256" key="11">
    <source>
        <dbReference type="ARBA" id="ARBA00048179"/>
    </source>
</evidence>
<name>A0A1Y0V0R5_9PROT</name>
<dbReference type="Pfam" id="PF09084">
    <property type="entry name" value="NMT1"/>
    <property type="match status" value="1"/>
</dbReference>
<evidence type="ECO:0000256" key="1">
    <source>
        <dbReference type="ARBA" id="ARBA00003469"/>
    </source>
</evidence>
<keyword evidence="8" id="KW-0784">Thiamine biosynthesis</keyword>
<evidence type="ECO:0000256" key="2">
    <source>
        <dbReference type="ARBA" id="ARBA00004948"/>
    </source>
</evidence>
<dbReference type="RefSeq" id="WP_239427448.1">
    <property type="nucleotide sequence ID" value="NZ_CP021524.1"/>
</dbReference>
<proteinExistence type="inferred from homology"/>
<dbReference type="GO" id="GO:0016740">
    <property type="term" value="F:transferase activity"/>
    <property type="evidence" value="ECO:0007669"/>
    <property type="project" value="UniProtKB-KW"/>
</dbReference>
<accession>A0A1Y0V0R5</accession>
<dbReference type="EMBL" id="CP021524">
    <property type="protein sequence ID" value="ARW11545.1"/>
    <property type="molecule type" value="Genomic_DNA"/>
</dbReference>
<sequence length="315" mass="35805">MPQHSHLSPTRLMLEYFHPWPNSAGFYLARQRKWYEQRGLDLHISVPDAWHGDSLEHLARAQADFAVAPVNRLLVRRDKGEPLRAIAAINHCALETIQTLKSKNIHRPRDLAGRKLAMNPTPRGLAMIHHLIAADGGNPDTVEIVDTEFRELRPEDLLNGLADASFGSYWAWETLMDSPIPEEERVIWPVGQIGAPAYHSYVLCTRDDIINTRPNKVHAFLHASEMGFLTAAQNPLSALSAYELATPYFPTDLLSRSLHAIAPTWLHNGRWGELRPDIMEEYTHWLAQNNILSDKDIWRSAIISEEFRASLLEHS</sequence>
<evidence type="ECO:0000256" key="3">
    <source>
        <dbReference type="ARBA" id="ARBA00009406"/>
    </source>
</evidence>
<gene>
    <name evidence="13" type="ORF">S101447_02507</name>
</gene>
<dbReference type="AlphaFoldDB" id="A0A1Y0V0R5"/>
<dbReference type="InterPro" id="IPR027939">
    <property type="entry name" value="NMT1/THI5"/>
</dbReference>
<evidence type="ECO:0000313" key="14">
    <source>
        <dbReference type="Proteomes" id="UP000195633"/>
    </source>
</evidence>
<evidence type="ECO:0000256" key="10">
    <source>
        <dbReference type="ARBA" id="ARBA00033171"/>
    </source>
</evidence>
<comment type="similarity">
    <text evidence="3">Belongs to the NMT1/THI5 family.</text>
</comment>
<organism evidence="13 14">
    <name type="scientific">Acetobacter ascendens</name>
    <dbReference type="NCBI Taxonomy" id="481146"/>
    <lineage>
        <taxon>Bacteria</taxon>
        <taxon>Pseudomonadati</taxon>
        <taxon>Pseudomonadota</taxon>
        <taxon>Alphaproteobacteria</taxon>
        <taxon>Acetobacterales</taxon>
        <taxon>Acetobacteraceae</taxon>
        <taxon>Acetobacter</taxon>
    </lineage>
</organism>
<dbReference type="PANTHER" id="PTHR31528:SF1">
    <property type="entry name" value="4-AMINO-5-HYDROXYMETHYL-2-METHYLPYRIMIDINE PHOSPHATE SYNTHASE THI11-RELATED"/>
    <property type="match status" value="1"/>
</dbReference>